<protein>
    <submittedName>
        <fullName evidence="1">Uncharacterized protein</fullName>
    </submittedName>
</protein>
<reference evidence="1 2" key="1">
    <citation type="submission" date="2016-10" db="EMBL/GenBank/DDBJ databases">
        <authorList>
            <person name="de Groot N.N."/>
        </authorList>
    </citation>
    <scope>NUCLEOTIDE SEQUENCE [LARGE SCALE GENOMIC DNA]</scope>
    <source>
        <strain evidence="1 2">CGMCC 1.6762</strain>
    </source>
</reference>
<evidence type="ECO:0000313" key="1">
    <source>
        <dbReference type="EMBL" id="SDD97878.1"/>
    </source>
</evidence>
<sequence length="52" mass="6268">MEKKERTPEVMMFSYELLRLYSDRIRCRDKEMQSKITDDITLLKQALKESVA</sequence>
<gene>
    <name evidence="1" type="ORF">SAMN04488126_102212</name>
</gene>
<accession>A0A1G6Z5H6</accession>
<name>A0A1G6Z5H6_9BACL</name>
<dbReference type="STRING" id="426756.SAMN04488126_102212"/>
<dbReference type="AlphaFoldDB" id="A0A1G6Z5H6"/>
<dbReference type="Proteomes" id="UP000198823">
    <property type="component" value="Unassembled WGS sequence"/>
</dbReference>
<dbReference type="RefSeq" id="WP_176765007.1">
    <property type="nucleotide sequence ID" value="NZ_FNAR01000002.1"/>
</dbReference>
<evidence type="ECO:0000313" key="2">
    <source>
        <dbReference type="Proteomes" id="UP000198823"/>
    </source>
</evidence>
<dbReference type="EMBL" id="FNAR01000002">
    <property type="protein sequence ID" value="SDD97878.1"/>
    <property type="molecule type" value="Genomic_DNA"/>
</dbReference>
<proteinExistence type="predicted"/>
<organism evidence="1 2">
    <name type="scientific">Bhargavaea beijingensis</name>
    <dbReference type="NCBI Taxonomy" id="426756"/>
    <lineage>
        <taxon>Bacteria</taxon>
        <taxon>Bacillati</taxon>
        <taxon>Bacillota</taxon>
        <taxon>Bacilli</taxon>
        <taxon>Bacillales</taxon>
        <taxon>Caryophanaceae</taxon>
        <taxon>Bhargavaea</taxon>
    </lineage>
</organism>